<name>A0A2V2Z0N4_9BACL</name>
<organism evidence="2 3">
    <name type="scientific">Paenibacillus cellulosilyticus</name>
    <dbReference type="NCBI Taxonomy" id="375489"/>
    <lineage>
        <taxon>Bacteria</taxon>
        <taxon>Bacillati</taxon>
        <taxon>Bacillota</taxon>
        <taxon>Bacilli</taxon>
        <taxon>Bacillales</taxon>
        <taxon>Paenibacillaceae</taxon>
        <taxon>Paenibacillus</taxon>
    </lineage>
</organism>
<proteinExistence type="predicted"/>
<dbReference type="Proteomes" id="UP000246635">
    <property type="component" value="Unassembled WGS sequence"/>
</dbReference>
<evidence type="ECO:0000313" key="2">
    <source>
        <dbReference type="EMBL" id="PWW08828.1"/>
    </source>
</evidence>
<dbReference type="AlphaFoldDB" id="A0A2V2Z0N4"/>
<dbReference type="InterPro" id="IPR025549">
    <property type="entry name" value="YjzC"/>
</dbReference>
<feature type="region of interest" description="Disordered" evidence="1">
    <location>
        <begin position="41"/>
        <end position="61"/>
    </location>
</feature>
<protein>
    <submittedName>
        <fullName evidence="2">YjzC-like protein</fullName>
    </submittedName>
</protein>
<dbReference type="OrthoDB" id="5244304at2"/>
<sequence length="61" mass="7082">MGEWTLFSPGDKAPNDGTYIEDGVNSFHMGINNPQIVKLHKGQRFPETSNHERKWKRMPKQ</sequence>
<evidence type="ECO:0000256" key="1">
    <source>
        <dbReference type="SAM" id="MobiDB-lite"/>
    </source>
</evidence>
<keyword evidence="3" id="KW-1185">Reference proteome</keyword>
<dbReference type="EMBL" id="QGTQ01000001">
    <property type="protein sequence ID" value="PWW08828.1"/>
    <property type="molecule type" value="Genomic_DNA"/>
</dbReference>
<dbReference type="RefSeq" id="WP_110042328.1">
    <property type="nucleotide sequence ID" value="NZ_CP054613.1"/>
</dbReference>
<evidence type="ECO:0000313" key="3">
    <source>
        <dbReference type="Proteomes" id="UP000246635"/>
    </source>
</evidence>
<dbReference type="Pfam" id="PF14168">
    <property type="entry name" value="YjzC"/>
    <property type="match status" value="1"/>
</dbReference>
<accession>A0A2V2Z0N4</accession>
<reference evidence="2 3" key="1">
    <citation type="submission" date="2018-05" db="EMBL/GenBank/DDBJ databases">
        <title>Genomic Encyclopedia of Type Strains, Phase III (KMG-III): the genomes of soil and plant-associated and newly described type strains.</title>
        <authorList>
            <person name="Whitman W."/>
        </authorList>
    </citation>
    <scope>NUCLEOTIDE SEQUENCE [LARGE SCALE GENOMIC DNA]</scope>
    <source>
        <strain evidence="2 3">CECT 5696</strain>
    </source>
</reference>
<gene>
    <name evidence="2" type="ORF">DFQ01_101554</name>
</gene>
<comment type="caution">
    <text evidence="2">The sequence shown here is derived from an EMBL/GenBank/DDBJ whole genome shotgun (WGS) entry which is preliminary data.</text>
</comment>